<dbReference type="Proteomes" id="UP000824204">
    <property type="component" value="Unassembled WGS sequence"/>
</dbReference>
<proteinExistence type="predicted"/>
<keyword evidence="1" id="KW-0472">Membrane</keyword>
<organism evidence="2 3">
    <name type="scientific">Candidatus Borkfalkia faecipullorum</name>
    <dbReference type="NCBI Taxonomy" id="2838510"/>
    <lineage>
        <taxon>Bacteria</taxon>
        <taxon>Bacillati</taxon>
        <taxon>Bacillota</taxon>
        <taxon>Clostridia</taxon>
        <taxon>Christensenellales</taxon>
        <taxon>Christensenellaceae</taxon>
        <taxon>Candidatus Borkfalkia</taxon>
    </lineage>
</organism>
<feature type="transmembrane region" description="Helical" evidence="1">
    <location>
        <begin position="280"/>
        <end position="296"/>
    </location>
</feature>
<gene>
    <name evidence="2" type="primary">thiT</name>
    <name evidence="2" type="ORF">H9741_06460</name>
</gene>
<dbReference type="GO" id="GO:0005886">
    <property type="term" value="C:plasma membrane"/>
    <property type="evidence" value="ECO:0007669"/>
    <property type="project" value="InterPro"/>
</dbReference>
<feature type="transmembrane region" description="Helical" evidence="1">
    <location>
        <begin position="67"/>
        <end position="89"/>
    </location>
</feature>
<evidence type="ECO:0000313" key="3">
    <source>
        <dbReference type="Proteomes" id="UP000824204"/>
    </source>
</evidence>
<evidence type="ECO:0000256" key="1">
    <source>
        <dbReference type="SAM" id="Phobius"/>
    </source>
</evidence>
<evidence type="ECO:0000313" key="2">
    <source>
        <dbReference type="EMBL" id="HIX08092.1"/>
    </source>
</evidence>
<accession>A0A9D1V8F3</accession>
<name>A0A9D1V8F3_9FIRM</name>
<dbReference type="AlphaFoldDB" id="A0A9D1V8F3"/>
<comment type="caution">
    <text evidence="2">The sequence shown here is derived from an EMBL/GenBank/DDBJ whole genome shotgun (WGS) entry which is preliminary data.</text>
</comment>
<feature type="transmembrane region" description="Helical" evidence="1">
    <location>
        <begin position="101"/>
        <end position="121"/>
    </location>
</feature>
<feature type="transmembrane region" description="Helical" evidence="1">
    <location>
        <begin position="347"/>
        <end position="369"/>
    </location>
</feature>
<dbReference type="Pfam" id="PF09515">
    <property type="entry name" value="Thia_YuaJ"/>
    <property type="match status" value="1"/>
</dbReference>
<feature type="transmembrane region" description="Helical" evidence="1">
    <location>
        <begin position="308"/>
        <end position="327"/>
    </location>
</feature>
<dbReference type="EMBL" id="DXFX01000081">
    <property type="protein sequence ID" value="HIX08092.1"/>
    <property type="molecule type" value="Genomic_DNA"/>
</dbReference>
<dbReference type="Gene3D" id="1.10.1760.20">
    <property type="match status" value="1"/>
</dbReference>
<reference evidence="2" key="2">
    <citation type="submission" date="2021-04" db="EMBL/GenBank/DDBJ databases">
        <authorList>
            <person name="Gilroy R."/>
        </authorList>
    </citation>
    <scope>NUCLEOTIDE SEQUENCE</scope>
    <source>
        <strain evidence="2">811</strain>
    </source>
</reference>
<protein>
    <submittedName>
        <fullName evidence="2">Energy-coupled thiamine transporter ThiT</fullName>
    </submittedName>
</protein>
<dbReference type="InterPro" id="IPR012651">
    <property type="entry name" value="Thia_Transptr_ThiT"/>
</dbReference>
<reference evidence="2" key="1">
    <citation type="journal article" date="2021" name="PeerJ">
        <title>Extensive microbial diversity within the chicken gut microbiome revealed by metagenomics and culture.</title>
        <authorList>
            <person name="Gilroy R."/>
            <person name="Ravi A."/>
            <person name="Getino M."/>
            <person name="Pursley I."/>
            <person name="Horton D.L."/>
            <person name="Alikhan N.F."/>
            <person name="Baker D."/>
            <person name="Gharbi K."/>
            <person name="Hall N."/>
            <person name="Watson M."/>
            <person name="Adriaenssens E.M."/>
            <person name="Foster-Nyarko E."/>
            <person name="Jarju S."/>
            <person name="Secka A."/>
            <person name="Antonio M."/>
            <person name="Oren A."/>
            <person name="Chaudhuri R.R."/>
            <person name="La Ragione R."/>
            <person name="Hildebrand F."/>
            <person name="Pallen M.J."/>
        </authorList>
    </citation>
    <scope>NUCLEOTIDE SEQUENCE</scope>
    <source>
        <strain evidence="2">811</strain>
    </source>
</reference>
<keyword evidence="1" id="KW-1133">Transmembrane helix</keyword>
<keyword evidence="1" id="KW-0812">Transmembrane</keyword>
<dbReference type="GO" id="GO:0015234">
    <property type="term" value="F:thiamine transmembrane transporter activity"/>
    <property type="evidence" value="ECO:0007669"/>
    <property type="project" value="InterPro"/>
</dbReference>
<sequence length="391" mass="42655">MLLNVLSSYISSTDEGYVYEDVWTSYAKDALSGVLLWLVVALLVVLLAVGVFVRLKRPDFLRTYVKFAIAFAAGIAVVIVTAMLSLEFFDMSENGYIFDLVLWPTVALAIVIVLSIAACYISSFYSAKSFKVTLIVCLSLSVAALIALFVCLGIYFTSGDAANNNWVSQESINGLGLYLCAAGLVVVILALTFFLGRKDRKKFDSRTISYAAVCIAMSFALSYIQLFTMPQGGSVTLASLLPLMIYSYMFGVKKGVFAGFIYGILQALQDPWLIHPAQFLLDYPVAFATIGLSGMFRNVKAFQGKPQLAVALGGIVASVLRFASHLFSGVFAFSEYAGDQNPWIYSLGYNSFVFIDIAIVIVVAIAVFSSKSFMAIVNKYNSELPKEAPQE</sequence>
<feature type="transmembrane region" description="Helical" evidence="1">
    <location>
        <begin position="34"/>
        <end position="55"/>
    </location>
</feature>
<dbReference type="NCBIfam" id="TIGR02357">
    <property type="entry name" value="ECF_ThiT_YuaJ"/>
    <property type="match status" value="1"/>
</dbReference>
<feature type="transmembrane region" description="Helical" evidence="1">
    <location>
        <begin position="208"/>
        <end position="226"/>
    </location>
</feature>
<feature type="transmembrane region" description="Helical" evidence="1">
    <location>
        <begin position="176"/>
        <end position="196"/>
    </location>
</feature>
<feature type="transmembrane region" description="Helical" evidence="1">
    <location>
        <begin position="133"/>
        <end position="156"/>
    </location>
</feature>